<reference evidence="1 2" key="1">
    <citation type="journal article" date="2013" name="Genome Announc.">
        <title>Draft Genome Sequence of the Methanotrophic Gammaproteobacterium Methyloglobulus morosus DSM 22980 Strain KoM1.</title>
        <authorList>
            <person name="Poehlein A."/>
            <person name="Deutzmann J.S."/>
            <person name="Daniel R."/>
            <person name="Simeonova D.D."/>
        </authorList>
    </citation>
    <scope>NUCLEOTIDE SEQUENCE [LARGE SCALE GENOMIC DNA]</scope>
    <source>
        <strain evidence="1 2">KoM1</strain>
    </source>
</reference>
<dbReference type="EMBL" id="AYLO01000011">
    <property type="protein sequence ID" value="ESS73698.1"/>
    <property type="molecule type" value="Genomic_DNA"/>
</dbReference>
<name>V5CA65_9GAMM</name>
<keyword evidence="2" id="KW-1185">Reference proteome</keyword>
<dbReference type="eggNOG" id="ENOG5031NHD">
    <property type="taxonomic scope" value="Bacteria"/>
</dbReference>
<dbReference type="AlphaFoldDB" id="V5CA65"/>
<evidence type="ECO:0000313" key="1">
    <source>
        <dbReference type="EMBL" id="ESS73698.1"/>
    </source>
</evidence>
<sequence>MDTYENIKTGMVLCDGERKGGYAFTCRGQVYTCKGCGNTGCRQAKEDACSKQAFSVTFQCLSCGAIGQQETATLDYTQTQAWLNPSEDAHAG</sequence>
<evidence type="ECO:0000313" key="2">
    <source>
        <dbReference type="Proteomes" id="UP000017842"/>
    </source>
</evidence>
<dbReference type="Proteomes" id="UP000017842">
    <property type="component" value="Unassembled WGS sequence"/>
</dbReference>
<dbReference type="STRING" id="1116472.MGMO_11c00050"/>
<gene>
    <name evidence="1" type="ORF">MGMO_11c00050</name>
</gene>
<dbReference type="RefSeq" id="WP_023493288.1">
    <property type="nucleotide sequence ID" value="NZ_AYLO01000011.1"/>
</dbReference>
<organism evidence="1 2">
    <name type="scientific">Methyloglobulus morosus KoM1</name>
    <dbReference type="NCBI Taxonomy" id="1116472"/>
    <lineage>
        <taxon>Bacteria</taxon>
        <taxon>Pseudomonadati</taxon>
        <taxon>Pseudomonadota</taxon>
        <taxon>Gammaproteobacteria</taxon>
        <taxon>Methylococcales</taxon>
        <taxon>Methylococcaceae</taxon>
        <taxon>Methyloglobulus</taxon>
    </lineage>
</organism>
<comment type="caution">
    <text evidence="1">The sequence shown here is derived from an EMBL/GenBank/DDBJ whole genome shotgun (WGS) entry which is preliminary data.</text>
</comment>
<proteinExistence type="predicted"/>
<protein>
    <submittedName>
        <fullName evidence="1">Uncharacterized protein</fullName>
    </submittedName>
</protein>
<accession>V5CA65</accession>